<keyword evidence="3" id="KW-1185">Reference proteome</keyword>
<dbReference type="EMBL" id="KN834874">
    <property type="protein sequence ID" value="KIK51067.1"/>
    <property type="molecule type" value="Genomic_DNA"/>
</dbReference>
<sequence length="124" mass="13230">MTRIEEQQRRAREDIKMGNFCQSTLLRILSPDLTPLGDCETEIVFHPAHPWSLGSGMFPNTIVGVTSNLPRIPGPFLNSHSSSVEEISSSLPLPLTSTVLPSGSGGIPDNAGTTTNGQETKAEG</sequence>
<dbReference type="Proteomes" id="UP000053593">
    <property type="component" value="Unassembled WGS sequence"/>
</dbReference>
<feature type="region of interest" description="Disordered" evidence="1">
    <location>
        <begin position="99"/>
        <end position="124"/>
    </location>
</feature>
<protein>
    <submittedName>
        <fullName evidence="2">Uncharacterized protein</fullName>
    </submittedName>
</protein>
<evidence type="ECO:0000313" key="3">
    <source>
        <dbReference type="Proteomes" id="UP000053593"/>
    </source>
</evidence>
<reference evidence="2 3" key="1">
    <citation type="submission" date="2014-04" db="EMBL/GenBank/DDBJ databases">
        <title>Evolutionary Origins and Diversification of the Mycorrhizal Mutualists.</title>
        <authorList>
            <consortium name="DOE Joint Genome Institute"/>
            <consortium name="Mycorrhizal Genomics Consortium"/>
            <person name="Kohler A."/>
            <person name="Kuo A."/>
            <person name="Nagy L.G."/>
            <person name="Floudas D."/>
            <person name="Copeland A."/>
            <person name="Barry K.W."/>
            <person name="Cichocki N."/>
            <person name="Veneault-Fourrey C."/>
            <person name="LaButti K."/>
            <person name="Lindquist E.A."/>
            <person name="Lipzen A."/>
            <person name="Lundell T."/>
            <person name="Morin E."/>
            <person name="Murat C."/>
            <person name="Riley R."/>
            <person name="Ohm R."/>
            <person name="Sun H."/>
            <person name="Tunlid A."/>
            <person name="Henrissat B."/>
            <person name="Grigoriev I.V."/>
            <person name="Hibbett D.S."/>
            <person name="Martin F."/>
        </authorList>
    </citation>
    <scope>NUCLEOTIDE SEQUENCE [LARGE SCALE GENOMIC DNA]</scope>
    <source>
        <strain evidence="2 3">FD-317 M1</strain>
    </source>
</reference>
<dbReference type="HOGENOM" id="CLU_2004180_0_0_1"/>
<dbReference type="AlphaFoldDB" id="A0A0D0C0H1"/>
<organism evidence="2 3">
    <name type="scientific">Collybiopsis luxurians FD-317 M1</name>
    <dbReference type="NCBI Taxonomy" id="944289"/>
    <lineage>
        <taxon>Eukaryota</taxon>
        <taxon>Fungi</taxon>
        <taxon>Dikarya</taxon>
        <taxon>Basidiomycota</taxon>
        <taxon>Agaricomycotina</taxon>
        <taxon>Agaricomycetes</taxon>
        <taxon>Agaricomycetidae</taxon>
        <taxon>Agaricales</taxon>
        <taxon>Marasmiineae</taxon>
        <taxon>Omphalotaceae</taxon>
        <taxon>Collybiopsis</taxon>
        <taxon>Collybiopsis luxurians</taxon>
    </lineage>
</organism>
<accession>A0A0D0C0H1</accession>
<name>A0A0D0C0H1_9AGAR</name>
<gene>
    <name evidence="2" type="ORF">GYMLUDRAFT_78347</name>
</gene>
<proteinExistence type="predicted"/>
<evidence type="ECO:0000313" key="2">
    <source>
        <dbReference type="EMBL" id="KIK51067.1"/>
    </source>
</evidence>
<feature type="compositionally biased region" description="Polar residues" evidence="1">
    <location>
        <begin position="111"/>
        <end position="124"/>
    </location>
</feature>
<evidence type="ECO:0000256" key="1">
    <source>
        <dbReference type="SAM" id="MobiDB-lite"/>
    </source>
</evidence>